<dbReference type="PROSITE" id="PS00232">
    <property type="entry name" value="CADHERIN_1"/>
    <property type="match status" value="4"/>
</dbReference>
<dbReference type="SMART" id="SM00112">
    <property type="entry name" value="CA"/>
    <property type="match status" value="6"/>
</dbReference>
<evidence type="ECO:0000256" key="11">
    <source>
        <dbReference type="ARBA" id="ARBA00023180"/>
    </source>
</evidence>
<dbReference type="STRING" id="147828.A0A4S2LR07"/>
<dbReference type="PANTHER" id="PTHR24028:SF146">
    <property type="entry name" value="CADHERIN 96CB, ISOFORM D-RELATED"/>
    <property type="match status" value="1"/>
</dbReference>
<evidence type="ECO:0000256" key="4">
    <source>
        <dbReference type="ARBA" id="ARBA00022723"/>
    </source>
</evidence>
<dbReference type="CDD" id="cd11304">
    <property type="entry name" value="Cadherin_repeat"/>
    <property type="match status" value="7"/>
</dbReference>
<dbReference type="GO" id="GO:0007156">
    <property type="term" value="P:homophilic cell adhesion via plasma membrane adhesion molecules"/>
    <property type="evidence" value="ECO:0007669"/>
    <property type="project" value="InterPro"/>
</dbReference>
<keyword evidence="9 13" id="KW-1133">Transmembrane helix</keyword>
<dbReference type="Pfam" id="PF00028">
    <property type="entry name" value="Cadherin"/>
    <property type="match status" value="3"/>
</dbReference>
<reference evidence="16 17" key="1">
    <citation type="journal article" date="2019" name="BMC Genomics">
        <title>New insights from Opisthorchis felineus genome: update on genomics of the epidemiologically important liver flukes.</title>
        <authorList>
            <person name="Ershov N.I."/>
            <person name="Mordvinov V.A."/>
            <person name="Prokhortchouk E.B."/>
            <person name="Pakharukova M.Y."/>
            <person name="Gunbin K.V."/>
            <person name="Ustyantsev K."/>
            <person name="Genaev M.A."/>
            <person name="Blinov A.G."/>
            <person name="Mazur A."/>
            <person name="Boulygina E."/>
            <person name="Tsygankova S."/>
            <person name="Khrameeva E."/>
            <person name="Chekanov N."/>
            <person name="Fan G."/>
            <person name="Xiao A."/>
            <person name="Zhang H."/>
            <person name="Xu X."/>
            <person name="Yang H."/>
            <person name="Solovyev V."/>
            <person name="Lee S.M."/>
            <person name="Liu X."/>
            <person name="Afonnikov D.A."/>
            <person name="Skryabin K.G."/>
        </authorList>
    </citation>
    <scope>NUCLEOTIDE SEQUENCE [LARGE SCALE GENOMIC DNA]</scope>
    <source>
        <strain evidence="16">AK-0245</strain>
        <tissue evidence="16">Whole organism</tissue>
    </source>
</reference>
<keyword evidence="6" id="KW-0677">Repeat</keyword>
<feature type="domain" description="Cadherin" evidence="15">
    <location>
        <begin position="266"/>
        <end position="319"/>
    </location>
</feature>
<evidence type="ECO:0000259" key="15">
    <source>
        <dbReference type="PROSITE" id="PS50268"/>
    </source>
</evidence>
<evidence type="ECO:0000256" key="7">
    <source>
        <dbReference type="ARBA" id="ARBA00022837"/>
    </source>
</evidence>
<accession>A0A4S2LR07</accession>
<dbReference type="Proteomes" id="UP000308267">
    <property type="component" value="Unassembled WGS sequence"/>
</dbReference>
<gene>
    <name evidence="16" type="ORF">CRM22_007039</name>
</gene>
<comment type="caution">
    <text evidence="16">The sequence shown here is derived from an EMBL/GenBank/DDBJ whole genome shotgun (WGS) entry which is preliminary data.</text>
</comment>
<dbReference type="EMBL" id="SJOL01007263">
    <property type="protein sequence ID" value="TGZ63207.1"/>
    <property type="molecule type" value="Genomic_DNA"/>
</dbReference>
<dbReference type="GO" id="GO:0005886">
    <property type="term" value="C:plasma membrane"/>
    <property type="evidence" value="ECO:0007669"/>
    <property type="project" value="UniProtKB-SubCell"/>
</dbReference>
<evidence type="ECO:0000256" key="3">
    <source>
        <dbReference type="ARBA" id="ARBA00022692"/>
    </source>
</evidence>
<dbReference type="Gene3D" id="2.60.40.60">
    <property type="entry name" value="Cadherins"/>
    <property type="match status" value="7"/>
</dbReference>
<evidence type="ECO:0000256" key="9">
    <source>
        <dbReference type="ARBA" id="ARBA00022989"/>
    </source>
</evidence>
<dbReference type="FunFam" id="2.60.40.60:FF:000020">
    <property type="entry name" value="Dachsous cadherin-related 1b"/>
    <property type="match status" value="1"/>
</dbReference>
<dbReference type="InterPro" id="IPR050174">
    <property type="entry name" value="Protocadherin/Cadherin-CA"/>
</dbReference>
<name>A0A4S2LR07_OPIFE</name>
<feature type="domain" description="Cadherin" evidence="15">
    <location>
        <begin position="558"/>
        <end position="670"/>
    </location>
</feature>
<dbReference type="PANTHER" id="PTHR24028">
    <property type="entry name" value="CADHERIN-87A"/>
    <property type="match status" value="1"/>
</dbReference>
<protein>
    <recommendedName>
        <fullName evidence="15">Cadherin domain-containing protein</fullName>
    </recommendedName>
</protein>
<dbReference type="InterPro" id="IPR013164">
    <property type="entry name" value="Cadherin_N"/>
</dbReference>
<feature type="signal peptide" evidence="14">
    <location>
        <begin position="1"/>
        <end position="25"/>
    </location>
</feature>
<feature type="chain" id="PRO_5020607780" description="Cadherin domain-containing protein" evidence="14">
    <location>
        <begin position="26"/>
        <end position="1295"/>
    </location>
</feature>
<evidence type="ECO:0000313" key="17">
    <source>
        <dbReference type="Proteomes" id="UP000308267"/>
    </source>
</evidence>
<evidence type="ECO:0000256" key="12">
    <source>
        <dbReference type="PROSITE-ProRule" id="PRU00043"/>
    </source>
</evidence>
<dbReference type="Pfam" id="PF08266">
    <property type="entry name" value="Cadherin_2"/>
    <property type="match status" value="1"/>
</dbReference>
<feature type="domain" description="Cadherin" evidence="15">
    <location>
        <begin position="671"/>
        <end position="869"/>
    </location>
</feature>
<dbReference type="GO" id="GO:0005509">
    <property type="term" value="F:calcium ion binding"/>
    <property type="evidence" value="ECO:0007669"/>
    <property type="project" value="UniProtKB-UniRule"/>
</dbReference>
<sequence length="1295" mass="143310">MHQNNRNTHFLHHLFLLNLLGSLHGRNIQFTINEELPPGTQIGSLLDHVPGSYSNLKFVKLSHTHDTSRLFSVDQFTGAITVASRLDREVLCQEKSLMLLPASSNTPFDNKLWEFNITKPGTCQVHFGVNCLSVRASTALNGRLSGKLIVLFDVTVNIRDLNDNVCTFVPSDKQVITLDEDAPVGETRIPLHIPYDPDDVSMGHSVSLNSIRLHPTSSPEYPSQTVVNESPLTIVTEQTFRINIFNGNSPDFMTNIPFDSNHSFPFRIELELLKPLDFEKRKNYTFYVKADDGSTGAEHECNLNLIVQVLDCNDNPPVFEKNFYSANITEDTPIGILILQVKATDADSGPNGAVQYRIEGANFRALRSFKLHPETGELRLNDRLNYRDQSTYSFNIVAENINTNYSLRDRNRKHNAVTRVQVHVTDVNDQAPDIHIFSPTGLPTLEVVEETSPGQDIAIVDVTDGDSGQNAVVDCRLINQTIPDALKLTFMDESVVQNAKSYNKKRYKITVEKSLDRESSKALHFTIHCWDQGTPSLVADMPSTLNLIDINDNLPLFRKNVYSVMVTEDSDPLRLKNRFEIVKVEATDRDDGQNAQLRYSLDHGTPTALLGLVKIDAESGVLSSTGSLDRERLDAFSVTVIATDLGDPPRSAHTVVNIRILDYNDNPPTFLKSSYSFSVRENCPVGELIGTLTLTDDDIGNNARIKFELDDVADRASAFSRPLILHKGTIDYGSPINPYSVVHSDSRETNHNKELTQVRLVSYQVRSPPSMLKQLQNSTIYEVQLYTNSIWDRESNMPHSKAIATGEFRAIQMGEVGLAGELGQMNYSLDRDSYVVIQIQAEDQGTPRLVRRVTVRILIEDENDNSPIMLFPDPNTLNVTRIPVSYKEPKGYTFAQIYAIDLDAGENGTVRYHINSGNTAKFFKLDQFTGALQFTRELSLQALGDYSLEVEARDCGQPSKSSFSQLIVGVEDIAPKGLVDHNLYSLSGLVDAGSTGHRFNMYILIAIVAASTVVSILLLSSICFVLRRSRRSTTCRNPHSTTNASINGVEKTQLHLNSTGAKYTTAFPMSSSYTATPSVDEQPQFYAGLAYRTYSPALDGRSGAGFYDCGGPFTNEPNMLQSDLVQPTLLQTHLYPVTNILDYSHSDVTNFELYVQANQQTSDGSGDIQYAKPIQVVRTLQAAHTPQMDSAICNFSLSLPRGTNACEDLSASGTEMVRFCGSKYSGRRPIPTGEYFSPVAGPWPALLSVESNSIPSADCDSGHGDSLDIVSSAGLTYLPCLLTSSTNMQAGTKLC</sequence>
<dbReference type="InterPro" id="IPR015919">
    <property type="entry name" value="Cadherin-like_sf"/>
</dbReference>
<dbReference type="SUPFAM" id="SSF49313">
    <property type="entry name" value="Cadherin-like"/>
    <property type="match status" value="7"/>
</dbReference>
<feature type="transmembrane region" description="Helical" evidence="13">
    <location>
        <begin position="1001"/>
        <end position="1026"/>
    </location>
</feature>
<dbReference type="InterPro" id="IPR020894">
    <property type="entry name" value="Cadherin_CS"/>
</dbReference>
<dbReference type="OrthoDB" id="6272940at2759"/>
<organism evidence="16 17">
    <name type="scientific">Opisthorchis felineus</name>
    <dbReference type="NCBI Taxonomy" id="147828"/>
    <lineage>
        <taxon>Eukaryota</taxon>
        <taxon>Metazoa</taxon>
        <taxon>Spiralia</taxon>
        <taxon>Lophotrochozoa</taxon>
        <taxon>Platyhelminthes</taxon>
        <taxon>Trematoda</taxon>
        <taxon>Digenea</taxon>
        <taxon>Opisthorchiida</taxon>
        <taxon>Opisthorchiata</taxon>
        <taxon>Opisthorchiidae</taxon>
        <taxon>Opisthorchis</taxon>
    </lineage>
</organism>
<dbReference type="InterPro" id="IPR002126">
    <property type="entry name" value="Cadherin-like_dom"/>
</dbReference>
<keyword evidence="11" id="KW-0325">Glycoprotein</keyword>
<keyword evidence="17" id="KW-1185">Reference proteome</keyword>
<evidence type="ECO:0000256" key="6">
    <source>
        <dbReference type="ARBA" id="ARBA00022737"/>
    </source>
</evidence>
<evidence type="ECO:0000256" key="8">
    <source>
        <dbReference type="ARBA" id="ARBA00022889"/>
    </source>
</evidence>
<evidence type="ECO:0000256" key="13">
    <source>
        <dbReference type="SAM" id="Phobius"/>
    </source>
</evidence>
<evidence type="ECO:0000256" key="5">
    <source>
        <dbReference type="ARBA" id="ARBA00022729"/>
    </source>
</evidence>
<proteinExistence type="predicted"/>
<dbReference type="PROSITE" id="PS50268">
    <property type="entry name" value="CADHERIN_2"/>
    <property type="match status" value="7"/>
</dbReference>
<evidence type="ECO:0000256" key="10">
    <source>
        <dbReference type="ARBA" id="ARBA00023136"/>
    </source>
</evidence>
<keyword evidence="3 13" id="KW-0812">Transmembrane</keyword>
<dbReference type="FunFam" id="2.60.40.60:FF:000123">
    <property type="entry name" value="Protocadherin beta 4"/>
    <property type="match status" value="1"/>
</dbReference>
<evidence type="ECO:0000313" key="16">
    <source>
        <dbReference type="EMBL" id="TGZ63207.1"/>
    </source>
</evidence>
<keyword evidence="8" id="KW-0130">Cell adhesion</keyword>
<dbReference type="PRINTS" id="PR00205">
    <property type="entry name" value="CADHERIN"/>
</dbReference>
<feature type="domain" description="Cadherin" evidence="15">
    <location>
        <begin position="320"/>
        <end position="434"/>
    </location>
</feature>
<evidence type="ECO:0000256" key="2">
    <source>
        <dbReference type="ARBA" id="ARBA00022475"/>
    </source>
</evidence>
<evidence type="ECO:0000256" key="14">
    <source>
        <dbReference type="SAM" id="SignalP"/>
    </source>
</evidence>
<comment type="subcellular location">
    <subcellularLocation>
        <location evidence="1">Cell membrane</location>
        <topology evidence="1">Single-pass type I membrane protein</topology>
    </subcellularLocation>
</comment>
<keyword evidence="2" id="KW-1003">Cell membrane</keyword>
<keyword evidence="4" id="KW-0479">Metal-binding</keyword>
<feature type="domain" description="Cadherin" evidence="15">
    <location>
        <begin position="24"/>
        <end position="172"/>
    </location>
</feature>
<keyword evidence="10 13" id="KW-0472">Membrane</keyword>
<keyword evidence="7 12" id="KW-0106">Calcium</keyword>
<keyword evidence="5 14" id="KW-0732">Signal</keyword>
<feature type="domain" description="Cadherin" evidence="15">
    <location>
        <begin position="439"/>
        <end position="557"/>
    </location>
</feature>
<evidence type="ECO:0000256" key="1">
    <source>
        <dbReference type="ARBA" id="ARBA00004251"/>
    </source>
</evidence>
<feature type="domain" description="Cadherin" evidence="15">
    <location>
        <begin position="876"/>
        <end position="973"/>
    </location>
</feature>